<feature type="transmembrane region" description="Helical" evidence="5">
    <location>
        <begin position="281"/>
        <end position="304"/>
    </location>
</feature>
<comment type="subcellular location">
    <subcellularLocation>
        <location evidence="1">Membrane</location>
        <topology evidence="1">Multi-pass membrane protein</topology>
    </subcellularLocation>
</comment>
<feature type="transmembrane region" description="Helical" evidence="5">
    <location>
        <begin position="157"/>
        <end position="178"/>
    </location>
</feature>
<keyword evidence="8" id="KW-1185">Reference proteome</keyword>
<organism evidence="7 8">
    <name type="scientific">Pinctada imbricata</name>
    <name type="common">Atlantic pearl-oyster</name>
    <name type="synonym">Pinctada martensii</name>
    <dbReference type="NCBI Taxonomy" id="66713"/>
    <lineage>
        <taxon>Eukaryota</taxon>
        <taxon>Metazoa</taxon>
        <taxon>Spiralia</taxon>
        <taxon>Lophotrochozoa</taxon>
        <taxon>Mollusca</taxon>
        <taxon>Bivalvia</taxon>
        <taxon>Autobranchia</taxon>
        <taxon>Pteriomorphia</taxon>
        <taxon>Pterioida</taxon>
        <taxon>Pterioidea</taxon>
        <taxon>Pteriidae</taxon>
        <taxon>Pinctada</taxon>
    </lineage>
</organism>
<dbReference type="GO" id="GO:0005886">
    <property type="term" value="C:plasma membrane"/>
    <property type="evidence" value="ECO:0007669"/>
    <property type="project" value="TreeGrafter"/>
</dbReference>
<feature type="transmembrane region" description="Helical" evidence="5">
    <location>
        <begin position="115"/>
        <end position="137"/>
    </location>
</feature>
<dbReference type="GO" id="GO:0072545">
    <property type="term" value="F:L-tyrosine binding"/>
    <property type="evidence" value="ECO:0007669"/>
    <property type="project" value="InterPro"/>
</dbReference>
<dbReference type="GO" id="GO:0007166">
    <property type="term" value="P:cell surface receptor signaling pathway"/>
    <property type="evidence" value="ECO:0007669"/>
    <property type="project" value="InterPro"/>
</dbReference>
<name>A0AA89BJM4_PINIB</name>
<dbReference type="EMBL" id="VSWD01000013">
    <property type="protein sequence ID" value="KAK3084801.1"/>
    <property type="molecule type" value="Genomic_DNA"/>
</dbReference>
<dbReference type="PANTHER" id="PTHR15177:SF2">
    <property type="entry name" value="G-PROTEIN COUPLED RECEPTOR 143"/>
    <property type="match status" value="1"/>
</dbReference>
<evidence type="ECO:0000313" key="7">
    <source>
        <dbReference type="EMBL" id="KAK3084801.1"/>
    </source>
</evidence>
<evidence type="ECO:0000256" key="2">
    <source>
        <dbReference type="ARBA" id="ARBA00022692"/>
    </source>
</evidence>
<reference evidence="7" key="1">
    <citation type="submission" date="2019-08" db="EMBL/GenBank/DDBJ databases">
        <title>The improved chromosome-level genome for the pearl oyster Pinctada fucata martensii using PacBio sequencing and Hi-C.</title>
        <authorList>
            <person name="Zheng Z."/>
        </authorList>
    </citation>
    <scope>NUCLEOTIDE SEQUENCE</scope>
    <source>
        <strain evidence="7">ZZ-2019</strain>
        <tissue evidence="7">Adductor muscle</tissue>
    </source>
</reference>
<keyword evidence="4 5" id="KW-0472">Membrane</keyword>
<dbReference type="Gene3D" id="1.20.1070.10">
    <property type="entry name" value="Rhodopsin 7-helix transmembrane proteins"/>
    <property type="match status" value="1"/>
</dbReference>
<dbReference type="InterPro" id="IPR001414">
    <property type="entry name" value="GPR143"/>
</dbReference>
<keyword evidence="3 5" id="KW-1133">Transmembrane helix</keyword>
<dbReference type="InterPro" id="IPR017981">
    <property type="entry name" value="GPCR_2-like_7TM"/>
</dbReference>
<feature type="transmembrane region" description="Helical" evidence="5">
    <location>
        <begin position="28"/>
        <end position="53"/>
    </location>
</feature>
<feature type="transmembrane region" description="Helical" evidence="5">
    <location>
        <begin position="74"/>
        <end position="95"/>
    </location>
</feature>
<dbReference type="GO" id="GO:0072544">
    <property type="term" value="F:L-DOPA binding"/>
    <property type="evidence" value="ECO:0007669"/>
    <property type="project" value="InterPro"/>
</dbReference>
<dbReference type="GO" id="GO:0050848">
    <property type="term" value="P:regulation of calcium-mediated signaling"/>
    <property type="evidence" value="ECO:0007669"/>
    <property type="project" value="TreeGrafter"/>
</dbReference>
<keyword evidence="2 5" id="KW-0812">Transmembrane</keyword>
<comment type="caution">
    <text evidence="7">The sequence shown here is derived from an EMBL/GenBank/DDBJ whole genome shotgun (WGS) entry which is preliminary data.</text>
</comment>
<evidence type="ECO:0000259" key="6">
    <source>
        <dbReference type="PROSITE" id="PS50261"/>
    </source>
</evidence>
<evidence type="ECO:0000256" key="3">
    <source>
        <dbReference type="ARBA" id="ARBA00022989"/>
    </source>
</evidence>
<sequence>MATSAFLSICCIANETDTDESTEAGRKLIGHVITIVSIVFCTLSLVSVLYLTWPRAEAAREIFRSTSRILVGPNLNSIIKCLISVDILAVIGLFIRSCVWASQKFPDREAHSMDFPHIFCVVSSLWVEFFFMCNHFWHMIYGMEAFMVANNREISGFMKFLVGWIVPAIATAGGSLVIYHPGFHKCYHTTLLVRSMSYLIYLGPILMVFIFNPLIFYQAAKSAKKALIWHYGRYTSSERKLVDAIHVKFILIMTAYVCCWLPNLVSAILQLTNSGRDAKLAVWVLMAVLNPLQAVLGVLVFWGLPSNNVFRRNIFSSNDSCNESSVSVINRSSRSGRSTASESEPLISFKRRDYSSK</sequence>
<accession>A0AA89BJM4</accession>
<protein>
    <recommendedName>
        <fullName evidence="6">G-protein coupled receptors family 2 profile 2 domain-containing protein</fullName>
    </recommendedName>
</protein>
<dbReference type="GO" id="GO:0035643">
    <property type="term" value="F:L-DOPA receptor activity"/>
    <property type="evidence" value="ECO:0007669"/>
    <property type="project" value="TreeGrafter"/>
</dbReference>
<feature type="transmembrane region" description="Helical" evidence="5">
    <location>
        <begin position="198"/>
        <end position="217"/>
    </location>
</feature>
<dbReference type="GO" id="GO:0035240">
    <property type="term" value="F:dopamine binding"/>
    <property type="evidence" value="ECO:0007669"/>
    <property type="project" value="InterPro"/>
</dbReference>
<evidence type="ECO:0000256" key="5">
    <source>
        <dbReference type="SAM" id="Phobius"/>
    </source>
</evidence>
<feature type="domain" description="G-protein coupled receptors family 2 profile 2" evidence="6">
    <location>
        <begin position="23"/>
        <end position="216"/>
    </location>
</feature>
<feature type="transmembrane region" description="Helical" evidence="5">
    <location>
        <begin position="249"/>
        <end position="269"/>
    </location>
</feature>
<dbReference type="AlphaFoldDB" id="A0AA89BJM4"/>
<dbReference type="PROSITE" id="PS50261">
    <property type="entry name" value="G_PROTEIN_RECEP_F2_4"/>
    <property type="match status" value="1"/>
</dbReference>
<dbReference type="Proteomes" id="UP001186944">
    <property type="component" value="Unassembled WGS sequence"/>
</dbReference>
<dbReference type="GO" id="GO:0032438">
    <property type="term" value="P:melanosome organization"/>
    <property type="evidence" value="ECO:0007669"/>
    <property type="project" value="TreeGrafter"/>
</dbReference>
<gene>
    <name evidence="7" type="ORF">FSP39_019308</name>
</gene>
<evidence type="ECO:0000313" key="8">
    <source>
        <dbReference type="Proteomes" id="UP001186944"/>
    </source>
</evidence>
<dbReference type="PANTHER" id="PTHR15177">
    <property type="entry name" value="G-PROTEIN COUPLED RECEPTOR 143"/>
    <property type="match status" value="1"/>
</dbReference>
<evidence type="ECO:0000256" key="4">
    <source>
        <dbReference type="ARBA" id="ARBA00023136"/>
    </source>
</evidence>
<dbReference type="PRINTS" id="PR00965">
    <property type="entry name" value="OCULARALBNSM"/>
</dbReference>
<dbReference type="Pfam" id="PF02101">
    <property type="entry name" value="Ocular_alb"/>
    <property type="match status" value="1"/>
</dbReference>
<evidence type="ECO:0000256" key="1">
    <source>
        <dbReference type="ARBA" id="ARBA00004141"/>
    </source>
</evidence>
<proteinExistence type="predicted"/>